<feature type="region of interest" description="Disordered" evidence="1">
    <location>
        <begin position="1"/>
        <end position="46"/>
    </location>
</feature>
<protein>
    <submittedName>
        <fullName evidence="2">Uncharacterized protein</fullName>
    </submittedName>
</protein>
<feature type="compositionally biased region" description="Basic and acidic residues" evidence="1">
    <location>
        <begin position="31"/>
        <end position="46"/>
    </location>
</feature>
<name>A0A1L7TZJ8_FUSMA</name>
<dbReference type="VEuPathDB" id="FungiDB:FMAN_15177"/>
<evidence type="ECO:0000313" key="3">
    <source>
        <dbReference type="Proteomes" id="UP000184255"/>
    </source>
</evidence>
<sequence>MAMPEPAKIETWSIEARGGSPRPVPPPMPSHPERPGIQRGEKRKTQDEILVGFGAQFQSGKSKPASV</sequence>
<comment type="caution">
    <text evidence="2">The sequence shown here is derived from an EMBL/GenBank/DDBJ whole genome shotgun (WGS) entry which is preliminary data.</text>
</comment>
<dbReference type="Proteomes" id="UP000184255">
    <property type="component" value="Unassembled WGS sequence"/>
</dbReference>
<gene>
    <name evidence="2" type="ORF">FMAN_15177</name>
</gene>
<reference evidence="3" key="1">
    <citation type="journal article" date="2016" name="Genome Biol. Evol.">
        <title>Comparative 'omics' of the Fusarium fujikuroi species complex highlights differences in genetic potential and metabolite synthesis.</title>
        <authorList>
            <person name="Niehaus E.-M."/>
            <person name="Muensterkoetter M."/>
            <person name="Proctor R.H."/>
            <person name="Brown D.W."/>
            <person name="Sharon A."/>
            <person name="Idan Y."/>
            <person name="Oren-Young L."/>
            <person name="Sieber C.M."/>
            <person name="Novak O."/>
            <person name="Pencik A."/>
            <person name="Tarkowska D."/>
            <person name="Hromadova K."/>
            <person name="Freeman S."/>
            <person name="Maymon M."/>
            <person name="Elazar M."/>
            <person name="Youssef S.A."/>
            <person name="El-Shabrawy E.S.M."/>
            <person name="Shalaby A.B.A."/>
            <person name="Houterman P."/>
            <person name="Brock N.L."/>
            <person name="Burkhardt I."/>
            <person name="Tsavkelova E.A."/>
            <person name="Dickschat J.S."/>
            <person name="Galuszka P."/>
            <person name="Gueldener U."/>
            <person name="Tudzynski B."/>
        </authorList>
    </citation>
    <scope>NUCLEOTIDE SEQUENCE [LARGE SCALE GENOMIC DNA]</scope>
    <source>
        <strain evidence="3">MRC7560</strain>
    </source>
</reference>
<dbReference type="GeneID" id="65094420"/>
<dbReference type="RefSeq" id="XP_041688151.1">
    <property type="nucleotide sequence ID" value="XM_041822474.1"/>
</dbReference>
<organism evidence="2 3">
    <name type="scientific">Fusarium mangiferae</name>
    <name type="common">Mango malformation disease fungus</name>
    <dbReference type="NCBI Taxonomy" id="192010"/>
    <lineage>
        <taxon>Eukaryota</taxon>
        <taxon>Fungi</taxon>
        <taxon>Dikarya</taxon>
        <taxon>Ascomycota</taxon>
        <taxon>Pezizomycotina</taxon>
        <taxon>Sordariomycetes</taxon>
        <taxon>Hypocreomycetidae</taxon>
        <taxon>Hypocreales</taxon>
        <taxon>Nectriaceae</taxon>
        <taxon>Fusarium</taxon>
        <taxon>Fusarium fujikuroi species complex</taxon>
    </lineage>
</organism>
<evidence type="ECO:0000256" key="1">
    <source>
        <dbReference type="SAM" id="MobiDB-lite"/>
    </source>
</evidence>
<accession>A0A1L7TZJ8</accession>
<dbReference type="AlphaFoldDB" id="A0A1L7TZJ8"/>
<proteinExistence type="predicted"/>
<dbReference type="EMBL" id="FCQH01000014">
    <property type="protein sequence ID" value="CVL03469.1"/>
    <property type="molecule type" value="Genomic_DNA"/>
</dbReference>
<keyword evidence="3" id="KW-1185">Reference proteome</keyword>
<evidence type="ECO:0000313" key="2">
    <source>
        <dbReference type="EMBL" id="CVL03469.1"/>
    </source>
</evidence>